<dbReference type="Proteomes" id="UP000466345">
    <property type="component" value="Unassembled WGS sequence"/>
</dbReference>
<accession>A0A7K0CDB1</accession>
<evidence type="ECO:0000313" key="1">
    <source>
        <dbReference type="EMBL" id="MQY11467.1"/>
    </source>
</evidence>
<protein>
    <recommendedName>
        <fullName evidence="3">Ribbon-helix-helix protein CopG domain-containing protein</fullName>
    </recommendedName>
</protein>
<dbReference type="OrthoDB" id="3638073at2"/>
<dbReference type="EMBL" id="WEGJ01000003">
    <property type="protein sequence ID" value="MQY11467.1"/>
    <property type="molecule type" value="Genomic_DNA"/>
</dbReference>
<evidence type="ECO:0000313" key="2">
    <source>
        <dbReference type="Proteomes" id="UP000466345"/>
    </source>
</evidence>
<gene>
    <name evidence="1" type="ORF">SRB5_15850</name>
</gene>
<reference evidence="1 2" key="1">
    <citation type="submission" date="2019-10" db="EMBL/GenBank/DDBJ databases">
        <title>Streptomyces smaragdinus sp. nov. and Streptomyces fabii sp. nov., isolated from the gut of fungus growing-termite Macrotermes natalensis.</title>
        <authorList>
            <person name="Schwitalla J."/>
            <person name="Benndorf R."/>
            <person name="Martin K."/>
            <person name="De Beer W."/>
            <person name="Kaster A.-K."/>
            <person name="Vollmers J."/>
            <person name="Poulsen M."/>
            <person name="Beemelmanns C."/>
        </authorList>
    </citation>
    <scope>NUCLEOTIDE SEQUENCE [LARGE SCALE GENOMIC DNA]</scope>
    <source>
        <strain evidence="1 2">RB5</strain>
    </source>
</reference>
<dbReference type="AlphaFoldDB" id="A0A7K0CDB1"/>
<organism evidence="1 2">
    <name type="scientific">Streptomyces smaragdinus</name>
    <dbReference type="NCBI Taxonomy" id="2585196"/>
    <lineage>
        <taxon>Bacteria</taxon>
        <taxon>Bacillati</taxon>
        <taxon>Actinomycetota</taxon>
        <taxon>Actinomycetes</taxon>
        <taxon>Kitasatosporales</taxon>
        <taxon>Streptomycetaceae</taxon>
        <taxon>Streptomyces</taxon>
    </lineage>
</organism>
<sequence>MSPKPKITPLPAAERYSVTLVPPAVAAVNKLTQSTGLSKTDVINRAVQLYAFVDEQLQNGSIVLIRHPDGETERVVLV</sequence>
<proteinExistence type="predicted"/>
<comment type="caution">
    <text evidence="1">The sequence shown here is derived from an EMBL/GenBank/DDBJ whole genome shotgun (WGS) entry which is preliminary data.</text>
</comment>
<evidence type="ECO:0008006" key="3">
    <source>
        <dbReference type="Google" id="ProtNLM"/>
    </source>
</evidence>
<name>A0A7K0CDB1_9ACTN</name>
<keyword evidence="2" id="KW-1185">Reference proteome</keyword>